<accession>A0A0K2ZDD8</accession>
<keyword evidence="2" id="KW-1185">Reference proteome</keyword>
<evidence type="ECO:0000313" key="1">
    <source>
        <dbReference type="EMBL" id="CTP83511.1"/>
    </source>
</evidence>
<name>A0A0K2ZDD8_9XANT</name>
<proteinExistence type="predicted"/>
<dbReference type="Proteomes" id="UP000046187">
    <property type="component" value="Unassembled WGS sequence"/>
</dbReference>
<reference evidence="2" key="1">
    <citation type="submission" date="2015-07" db="EMBL/GenBank/DDBJ databases">
        <authorList>
            <person name="Wibberg D."/>
        </authorList>
    </citation>
    <scope>NUCLEOTIDE SEQUENCE [LARGE SCALE GENOMIC DNA]</scope>
</reference>
<dbReference type="EMBL" id="CXOI01000011">
    <property type="protein sequence ID" value="CTP83511.1"/>
    <property type="molecule type" value="Genomic_DNA"/>
</dbReference>
<gene>
    <name evidence="1" type="ORF">XTALMG727_0650</name>
</gene>
<organism evidence="1 2">
    <name type="scientific">Xanthomonas graminis pv. arrhenatheri LMG 727</name>
    <dbReference type="NCBI Taxonomy" id="1195923"/>
    <lineage>
        <taxon>Bacteria</taxon>
        <taxon>Pseudomonadati</taxon>
        <taxon>Pseudomonadota</taxon>
        <taxon>Gammaproteobacteria</taxon>
        <taxon>Lysobacterales</taxon>
        <taxon>Lysobacteraceae</taxon>
        <taxon>Xanthomonas</taxon>
        <taxon>Xanthomonas translucens group</taxon>
        <taxon>Xanthomonas graminis</taxon>
    </lineage>
</organism>
<sequence length="42" mass="4248">MLGILVCACSALWAFATRAGLGIVALLAPMALAIACLPRHAP</sequence>
<evidence type="ECO:0000313" key="2">
    <source>
        <dbReference type="Proteomes" id="UP000046187"/>
    </source>
</evidence>
<protein>
    <submittedName>
        <fullName evidence="1">Putative membrane protein</fullName>
    </submittedName>
</protein>
<dbReference type="AlphaFoldDB" id="A0A0K2ZDD8"/>